<dbReference type="PROSITE" id="PS51462">
    <property type="entry name" value="NUDIX"/>
    <property type="match status" value="1"/>
</dbReference>
<protein>
    <submittedName>
        <fullName evidence="6">Prepilin-type processing-associated H-X9-DG protein</fullName>
    </submittedName>
</protein>
<sequence>MTTLEHAPLIADAHMVLMRADGRVLLLVRANTGYMDGHASLPAGHVEPGESADTAAVRETKEEIGVLVEPSDTRFAHVMHRRTPGEPGARVSFFFTARRWTGEATNAEPHKCSGLVWADPTDLPGSVGGVPVVGYVASALAAIRAEEGFSAEGW</sequence>
<feature type="domain" description="Nudix hydrolase" evidence="5">
    <location>
        <begin position="8"/>
        <end position="144"/>
    </location>
</feature>
<dbReference type="Gene3D" id="3.90.79.10">
    <property type="entry name" value="Nucleoside Triphosphate Pyrophosphohydrolase"/>
    <property type="match status" value="1"/>
</dbReference>
<evidence type="ECO:0000313" key="6">
    <source>
        <dbReference type="EMBL" id="MBE1530367.1"/>
    </source>
</evidence>
<dbReference type="PANTHER" id="PTHR43046">
    <property type="entry name" value="GDP-MANNOSE MANNOSYL HYDROLASE"/>
    <property type="match status" value="1"/>
</dbReference>
<dbReference type="PROSITE" id="PS00893">
    <property type="entry name" value="NUDIX_BOX"/>
    <property type="match status" value="1"/>
</dbReference>
<keyword evidence="7" id="KW-1185">Reference proteome</keyword>
<dbReference type="PANTHER" id="PTHR43046:SF16">
    <property type="entry name" value="ADP-RIBOSE PYROPHOSPHATASE YJHB-RELATED"/>
    <property type="match status" value="1"/>
</dbReference>
<dbReference type="Proteomes" id="UP000627838">
    <property type="component" value="Unassembled WGS sequence"/>
</dbReference>
<dbReference type="CDD" id="cd04683">
    <property type="entry name" value="NUDIX_Hydrolase"/>
    <property type="match status" value="1"/>
</dbReference>
<dbReference type="Pfam" id="PF00293">
    <property type="entry name" value="NUDIX"/>
    <property type="match status" value="1"/>
</dbReference>
<dbReference type="InterPro" id="IPR015797">
    <property type="entry name" value="NUDIX_hydrolase-like_dom_sf"/>
</dbReference>
<evidence type="ECO:0000313" key="7">
    <source>
        <dbReference type="Proteomes" id="UP000627838"/>
    </source>
</evidence>
<accession>A0ABR9JIL9</accession>
<name>A0ABR9JIL9_9ACTN</name>
<evidence type="ECO:0000256" key="2">
    <source>
        <dbReference type="ARBA" id="ARBA00005582"/>
    </source>
</evidence>
<comment type="caution">
    <text evidence="6">The sequence shown here is derived from an EMBL/GenBank/DDBJ whole genome shotgun (WGS) entry which is preliminary data.</text>
</comment>
<dbReference type="PRINTS" id="PR00502">
    <property type="entry name" value="NUDIXFAMILY"/>
</dbReference>
<evidence type="ECO:0000256" key="4">
    <source>
        <dbReference type="RuleBase" id="RU003476"/>
    </source>
</evidence>
<dbReference type="RefSeq" id="WP_318783883.1">
    <property type="nucleotide sequence ID" value="NZ_JADBDZ010000001.1"/>
</dbReference>
<evidence type="ECO:0000256" key="1">
    <source>
        <dbReference type="ARBA" id="ARBA00001946"/>
    </source>
</evidence>
<comment type="similarity">
    <text evidence="2 4">Belongs to the Nudix hydrolase family.</text>
</comment>
<keyword evidence="3 4" id="KW-0378">Hydrolase</keyword>
<evidence type="ECO:0000256" key="3">
    <source>
        <dbReference type="ARBA" id="ARBA00022801"/>
    </source>
</evidence>
<gene>
    <name evidence="6" type="ORF">H4W34_000200</name>
</gene>
<organism evidence="6 7">
    <name type="scientific">Actinomadura algeriensis</name>
    <dbReference type="NCBI Taxonomy" id="1679523"/>
    <lineage>
        <taxon>Bacteria</taxon>
        <taxon>Bacillati</taxon>
        <taxon>Actinomycetota</taxon>
        <taxon>Actinomycetes</taxon>
        <taxon>Streptosporangiales</taxon>
        <taxon>Thermomonosporaceae</taxon>
        <taxon>Actinomadura</taxon>
    </lineage>
</organism>
<evidence type="ECO:0000259" key="5">
    <source>
        <dbReference type="PROSITE" id="PS51462"/>
    </source>
</evidence>
<dbReference type="InterPro" id="IPR000086">
    <property type="entry name" value="NUDIX_hydrolase_dom"/>
</dbReference>
<reference evidence="6 7" key="1">
    <citation type="submission" date="2020-10" db="EMBL/GenBank/DDBJ databases">
        <title>Sequencing the genomes of 1000 actinobacteria strains.</title>
        <authorList>
            <person name="Klenk H.-P."/>
        </authorList>
    </citation>
    <scope>NUCLEOTIDE SEQUENCE [LARGE SCALE GENOMIC DNA]</scope>
    <source>
        <strain evidence="6 7">DSM 46744</strain>
    </source>
</reference>
<dbReference type="InterPro" id="IPR020476">
    <property type="entry name" value="Nudix_hydrolase"/>
</dbReference>
<comment type="cofactor">
    <cofactor evidence="1">
        <name>Mg(2+)</name>
        <dbReference type="ChEBI" id="CHEBI:18420"/>
    </cofactor>
</comment>
<proteinExistence type="inferred from homology"/>
<dbReference type="EMBL" id="JADBDZ010000001">
    <property type="protein sequence ID" value="MBE1530367.1"/>
    <property type="molecule type" value="Genomic_DNA"/>
</dbReference>
<dbReference type="InterPro" id="IPR020084">
    <property type="entry name" value="NUDIX_hydrolase_CS"/>
</dbReference>
<dbReference type="SUPFAM" id="SSF55811">
    <property type="entry name" value="Nudix"/>
    <property type="match status" value="1"/>
</dbReference>